<feature type="transmembrane region" description="Helical" evidence="6">
    <location>
        <begin position="288"/>
        <end position="311"/>
    </location>
</feature>
<feature type="transmembrane region" description="Helical" evidence="6">
    <location>
        <begin position="318"/>
        <end position="335"/>
    </location>
</feature>
<feature type="domain" description="Major facilitator superfamily (MFS) profile" evidence="7">
    <location>
        <begin position="12"/>
        <end position="433"/>
    </location>
</feature>
<dbReference type="PROSITE" id="PS50850">
    <property type="entry name" value="MFS"/>
    <property type="match status" value="1"/>
</dbReference>
<dbReference type="EMBL" id="MNPL01000436">
    <property type="protein sequence ID" value="OQR80013.1"/>
    <property type="molecule type" value="Genomic_DNA"/>
</dbReference>
<keyword evidence="3 6" id="KW-0812">Transmembrane</keyword>
<feature type="transmembrane region" description="Helical" evidence="6">
    <location>
        <begin position="375"/>
        <end position="397"/>
    </location>
</feature>
<feature type="transmembrane region" description="Helical" evidence="6">
    <location>
        <begin position="409"/>
        <end position="428"/>
    </location>
</feature>
<dbReference type="OrthoDB" id="419734at2759"/>
<dbReference type="PANTHER" id="PTHR23507">
    <property type="entry name" value="ZGC:174356"/>
    <property type="match status" value="1"/>
</dbReference>
<keyword evidence="5 6" id="KW-0472">Membrane</keyword>
<evidence type="ECO:0000256" key="1">
    <source>
        <dbReference type="ARBA" id="ARBA00004141"/>
    </source>
</evidence>
<evidence type="ECO:0000313" key="9">
    <source>
        <dbReference type="Proteomes" id="UP000192247"/>
    </source>
</evidence>
<feature type="transmembrane region" description="Helical" evidence="6">
    <location>
        <begin position="62"/>
        <end position="81"/>
    </location>
</feature>
<dbReference type="InterPro" id="IPR020846">
    <property type="entry name" value="MFS_dom"/>
</dbReference>
<dbReference type="InterPro" id="IPR011701">
    <property type="entry name" value="MFS"/>
</dbReference>
<dbReference type="InterPro" id="IPR036259">
    <property type="entry name" value="MFS_trans_sf"/>
</dbReference>
<comment type="caution">
    <text evidence="8">The sequence shown here is derived from an EMBL/GenBank/DDBJ whole genome shotgun (WGS) entry which is preliminary data.</text>
</comment>
<dbReference type="GO" id="GO:0022857">
    <property type="term" value="F:transmembrane transporter activity"/>
    <property type="evidence" value="ECO:0007669"/>
    <property type="project" value="InterPro"/>
</dbReference>
<evidence type="ECO:0000256" key="2">
    <source>
        <dbReference type="ARBA" id="ARBA00004236"/>
    </source>
</evidence>
<dbReference type="SUPFAM" id="SSF103473">
    <property type="entry name" value="MFS general substrate transporter"/>
    <property type="match status" value="1"/>
</dbReference>
<dbReference type="GO" id="GO:0016020">
    <property type="term" value="C:membrane"/>
    <property type="evidence" value="ECO:0007669"/>
    <property type="project" value="UniProtKB-SubCell"/>
</dbReference>
<name>A0A1V9Y2U2_9ACAR</name>
<evidence type="ECO:0000259" key="7">
    <source>
        <dbReference type="PROSITE" id="PS50850"/>
    </source>
</evidence>
<keyword evidence="4 6" id="KW-1133">Transmembrane helix</keyword>
<evidence type="ECO:0000313" key="8">
    <source>
        <dbReference type="EMBL" id="OQR80013.1"/>
    </source>
</evidence>
<accession>A0A1V9Y2U2</accession>
<organism evidence="8 9">
    <name type="scientific">Tropilaelaps mercedesae</name>
    <dbReference type="NCBI Taxonomy" id="418985"/>
    <lineage>
        <taxon>Eukaryota</taxon>
        <taxon>Metazoa</taxon>
        <taxon>Ecdysozoa</taxon>
        <taxon>Arthropoda</taxon>
        <taxon>Chelicerata</taxon>
        <taxon>Arachnida</taxon>
        <taxon>Acari</taxon>
        <taxon>Parasitiformes</taxon>
        <taxon>Mesostigmata</taxon>
        <taxon>Gamasina</taxon>
        <taxon>Dermanyssoidea</taxon>
        <taxon>Laelapidae</taxon>
        <taxon>Tropilaelaps</taxon>
    </lineage>
</organism>
<gene>
    <name evidence="8" type="ORF">BIW11_00067</name>
</gene>
<evidence type="ECO:0000256" key="3">
    <source>
        <dbReference type="ARBA" id="ARBA00022692"/>
    </source>
</evidence>
<dbReference type="PRINTS" id="PR01035">
    <property type="entry name" value="TCRTETA"/>
</dbReference>
<evidence type="ECO:0000256" key="4">
    <source>
        <dbReference type="ARBA" id="ARBA00022989"/>
    </source>
</evidence>
<dbReference type="STRING" id="418985.A0A1V9Y2U2"/>
<feature type="transmembrane region" description="Helical" evidence="6">
    <location>
        <begin position="93"/>
        <end position="114"/>
    </location>
</feature>
<comment type="subcellular location">
    <subcellularLocation>
        <location evidence="2">Cell membrane</location>
    </subcellularLocation>
    <subcellularLocation>
        <location evidence="1">Membrane</location>
        <topology evidence="1">Multi-pass membrane protein</topology>
    </subcellularLocation>
</comment>
<feature type="transmembrane region" description="Helical" evidence="6">
    <location>
        <begin position="7"/>
        <end position="25"/>
    </location>
</feature>
<protein>
    <submittedName>
        <fullName evidence="8">Proton-coupled folate transporter-like</fullName>
    </submittedName>
</protein>
<evidence type="ECO:0000256" key="5">
    <source>
        <dbReference type="ARBA" id="ARBA00023136"/>
    </source>
</evidence>
<proteinExistence type="predicted"/>
<reference evidence="8 9" key="1">
    <citation type="journal article" date="2017" name="Gigascience">
        <title>Draft genome of the honey bee ectoparasitic mite, Tropilaelaps mercedesae, is shaped by the parasitic life history.</title>
        <authorList>
            <person name="Dong X."/>
            <person name="Armstrong S.D."/>
            <person name="Xia D."/>
            <person name="Makepeace B.L."/>
            <person name="Darby A.C."/>
            <person name="Kadowaki T."/>
        </authorList>
    </citation>
    <scope>NUCLEOTIDE SEQUENCE [LARGE SCALE GENOMIC DNA]</scope>
    <source>
        <strain evidence="8">Wuxi-XJTLU</strain>
    </source>
</reference>
<keyword evidence="9" id="KW-1185">Reference proteome</keyword>
<feature type="transmembrane region" description="Helical" evidence="6">
    <location>
        <begin position="186"/>
        <end position="207"/>
    </location>
</feature>
<feature type="transmembrane region" description="Helical" evidence="6">
    <location>
        <begin position="120"/>
        <end position="146"/>
    </location>
</feature>
<dbReference type="Gene3D" id="1.20.1250.20">
    <property type="entry name" value="MFS general substrate transporter like domains"/>
    <property type="match status" value="1"/>
</dbReference>
<feature type="transmembrane region" description="Helical" evidence="6">
    <location>
        <begin position="248"/>
        <end position="268"/>
    </location>
</feature>
<feature type="transmembrane region" description="Helical" evidence="6">
    <location>
        <begin position="341"/>
        <end position="363"/>
    </location>
</feature>
<sequence length="460" mass="51090">MVAAIEALRFVVEPVLFLTFMSMYMEVSLVQQLITRKVCLREFIDCEHTNSTLQNHAASPYITAYNAELSLLTLFVALWFGSWADKYGRRRMMILPSIGSILSTLNFIVASYFIKESPIMVMVSAGVIGCSTGTLGVSATCFGLVSDVTSAERRSTRVAVMEAMIFTGGALGFYIVGFMVPRAGFIATFSLELSIHLIILLYIIIVIREPERIRQHELSTTSVMSLHHVLSMARTITRPRENNYRSTLILLLFTSLMLSYGMASTTYIMQMFLKEPPLAWDSSHYSYYHGLLIAVQGCAIVIGLPICLRFFRMKDSTSGLLGALSRLVGLMWLAISKQSWMVYLSVVLLSMSEFVMPSVRSIISKIVGSNEKAQLFAFMSALQSFAFLTGSFLFTGLYNVTSKNLFPGFGFALAGSLQVIPVATFIYLHFALDVNALSAPLCTEEEIPRYDSTEESVAES</sequence>
<dbReference type="PANTHER" id="PTHR23507:SF1">
    <property type="entry name" value="FI18259P1-RELATED"/>
    <property type="match status" value="1"/>
</dbReference>
<dbReference type="Proteomes" id="UP000192247">
    <property type="component" value="Unassembled WGS sequence"/>
</dbReference>
<dbReference type="InParanoid" id="A0A1V9Y2U2"/>
<dbReference type="AlphaFoldDB" id="A0A1V9Y2U2"/>
<dbReference type="InterPro" id="IPR001958">
    <property type="entry name" value="Tet-R_TetA/multi-R_MdtG-like"/>
</dbReference>
<feature type="transmembrane region" description="Helical" evidence="6">
    <location>
        <begin position="158"/>
        <end position="180"/>
    </location>
</feature>
<evidence type="ECO:0000256" key="6">
    <source>
        <dbReference type="SAM" id="Phobius"/>
    </source>
</evidence>
<dbReference type="Pfam" id="PF07690">
    <property type="entry name" value="MFS_1"/>
    <property type="match status" value="1"/>
</dbReference>